<evidence type="ECO:0000313" key="4">
    <source>
        <dbReference type="EnsemblMetazoa" id="CapteP192511"/>
    </source>
</evidence>
<evidence type="ECO:0000259" key="2">
    <source>
        <dbReference type="PROSITE" id="PS50022"/>
    </source>
</evidence>
<name>R7USZ8_CAPTE</name>
<dbReference type="PROSITE" id="PS50022">
    <property type="entry name" value="FA58C_3"/>
    <property type="match status" value="1"/>
</dbReference>
<gene>
    <name evidence="3" type="ORF">CAPTEDRAFT_192511</name>
</gene>
<dbReference type="EnsemblMetazoa" id="CapteT192511">
    <property type="protein sequence ID" value="CapteP192511"/>
    <property type="gene ID" value="CapteG192511"/>
</dbReference>
<dbReference type="Proteomes" id="UP000014760">
    <property type="component" value="Unassembled WGS sequence"/>
</dbReference>
<feature type="signal peptide" evidence="1">
    <location>
        <begin position="1"/>
        <end position="29"/>
    </location>
</feature>
<reference evidence="3 5" key="2">
    <citation type="journal article" date="2013" name="Nature">
        <title>Insights into bilaterian evolution from three spiralian genomes.</title>
        <authorList>
            <person name="Simakov O."/>
            <person name="Marletaz F."/>
            <person name="Cho S.J."/>
            <person name="Edsinger-Gonzales E."/>
            <person name="Havlak P."/>
            <person name="Hellsten U."/>
            <person name="Kuo D.H."/>
            <person name="Larsson T."/>
            <person name="Lv J."/>
            <person name="Arendt D."/>
            <person name="Savage R."/>
            <person name="Osoegawa K."/>
            <person name="de Jong P."/>
            <person name="Grimwood J."/>
            <person name="Chapman J.A."/>
            <person name="Shapiro H."/>
            <person name="Aerts A."/>
            <person name="Otillar R.P."/>
            <person name="Terry A.Y."/>
            <person name="Boore J.L."/>
            <person name="Grigoriev I.V."/>
            <person name="Lindberg D.R."/>
            <person name="Seaver E.C."/>
            <person name="Weisblat D.A."/>
            <person name="Putnam N.H."/>
            <person name="Rokhsar D.S."/>
        </authorList>
    </citation>
    <scope>NUCLEOTIDE SEQUENCE</scope>
    <source>
        <strain evidence="3 5">I ESC-2004</strain>
    </source>
</reference>
<evidence type="ECO:0000256" key="1">
    <source>
        <dbReference type="SAM" id="SignalP"/>
    </source>
</evidence>
<evidence type="ECO:0000313" key="3">
    <source>
        <dbReference type="EMBL" id="ELU09293.1"/>
    </source>
</evidence>
<proteinExistence type="predicted"/>
<feature type="chain" id="PRO_5008788317" description="F5/8 type C domain-containing protein" evidence="1">
    <location>
        <begin position="30"/>
        <end position="350"/>
    </location>
</feature>
<dbReference type="InterPro" id="IPR008979">
    <property type="entry name" value="Galactose-bd-like_sf"/>
</dbReference>
<reference evidence="5" key="1">
    <citation type="submission" date="2012-12" db="EMBL/GenBank/DDBJ databases">
        <authorList>
            <person name="Hellsten U."/>
            <person name="Grimwood J."/>
            <person name="Chapman J.A."/>
            <person name="Shapiro H."/>
            <person name="Aerts A."/>
            <person name="Otillar R.P."/>
            <person name="Terry A.Y."/>
            <person name="Boore J.L."/>
            <person name="Simakov O."/>
            <person name="Marletaz F."/>
            <person name="Cho S.-J."/>
            <person name="Edsinger-Gonzales E."/>
            <person name="Havlak P."/>
            <person name="Kuo D.-H."/>
            <person name="Larsson T."/>
            <person name="Lv J."/>
            <person name="Arendt D."/>
            <person name="Savage R."/>
            <person name="Osoegawa K."/>
            <person name="de Jong P."/>
            <person name="Lindberg D.R."/>
            <person name="Seaver E.C."/>
            <person name="Weisblat D.A."/>
            <person name="Putnam N.H."/>
            <person name="Grigoriev I.V."/>
            <person name="Rokhsar D.S."/>
        </authorList>
    </citation>
    <scope>NUCLEOTIDE SEQUENCE</scope>
    <source>
        <strain evidence="5">I ESC-2004</strain>
    </source>
</reference>
<dbReference type="PANTHER" id="PTHR24543">
    <property type="entry name" value="MULTICOPPER OXIDASE-RELATED"/>
    <property type="match status" value="1"/>
</dbReference>
<protein>
    <recommendedName>
        <fullName evidence="2">F5/8 type C domain-containing protein</fullName>
    </recommendedName>
</protein>
<dbReference type="Pfam" id="PF00754">
    <property type="entry name" value="F5_F8_type_C"/>
    <property type="match status" value="1"/>
</dbReference>
<dbReference type="Gene3D" id="2.60.120.260">
    <property type="entry name" value="Galactose-binding domain-like"/>
    <property type="match status" value="1"/>
</dbReference>
<accession>R7USZ8</accession>
<reference evidence="4" key="3">
    <citation type="submission" date="2015-06" db="UniProtKB">
        <authorList>
            <consortium name="EnsemblMetazoa"/>
        </authorList>
    </citation>
    <scope>IDENTIFICATION</scope>
</reference>
<evidence type="ECO:0000313" key="5">
    <source>
        <dbReference type="Proteomes" id="UP000014760"/>
    </source>
</evidence>
<dbReference type="EMBL" id="AMQN01006438">
    <property type="status" value="NOT_ANNOTATED_CDS"/>
    <property type="molecule type" value="Genomic_DNA"/>
</dbReference>
<dbReference type="STRING" id="283909.R7USZ8"/>
<dbReference type="EMBL" id="KB298361">
    <property type="protein sequence ID" value="ELU09293.1"/>
    <property type="molecule type" value="Genomic_DNA"/>
</dbReference>
<keyword evidence="1" id="KW-0732">Signal</keyword>
<keyword evidence="5" id="KW-1185">Reference proteome</keyword>
<dbReference type="AlphaFoldDB" id="R7USZ8"/>
<dbReference type="SUPFAM" id="SSF49785">
    <property type="entry name" value="Galactose-binding domain-like"/>
    <property type="match status" value="1"/>
</dbReference>
<feature type="domain" description="F5/8 type C" evidence="2">
    <location>
        <begin position="29"/>
        <end position="191"/>
    </location>
</feature>
<dbReference type="InterPro" id="IPR000421">
    <property type="entry name" value="FA58C"/>
</dbReference>
<dbReference type="OrthoDB" id="6071166at2759"/>
<sequence length="350" mass="39741">MPASNHVSTAKLLLTLHLINILVITEVSSSSCQCIGYEPLIVNVQTSQFTASGSHVDVDIQPWCSKSNMLGWHGDYFGVCDKLIYGVWIEVDFLENQMLAGIVTWGRATKGLYWPRYDQFVTSFHLEFLVDKSTEWTNVTENGTTVIFTASTNRHEAILNAFSEILLARKVRLYPFTCSGRPTLRWEFIGYSKYSIPFVKQRFAPPGLALCGLDPRKCFRWNRIPVRVQWSGFRTRKNETRLSLRGRSIACDRRHVTVGMEKNCTQCAANEIRYDLCAIEGTSENGQCQVLCRLRESQVGQPINLMLMVNGDEDTELCAIDSDASLTIGTPGRTLIHDWPSFLEKIRDMY</sequence>
<dbReference type="HOGENOM" id="CLU_053033_0_0_1"/>
<organism evidence="3">
    <name type="scientific">Capitella teleta</name>
    <name type="common">Polychaete worm</name>
    <dbReference type="NCBI Taxonomy" id="283909"/>
    <lineage>
        <taxon>Eukaryota</taxon>
        <taxon>Metazoa</taxon>
        <taxon>Spiralia</taxon>
        <taxon>Lophotrochozoa</taxon>
        <taxon>Annelida</taxon>
        <taxon>Polychaeta</taxon>
        <taxon>Sedentaria</taxon>
        <taxon>Scolecida</taxon>
        <taxon>Capitellidae</taxon>
        <taxon>Capitella</taxon>
    </lineage>
</organism>